<feature type="compositionally biased region" description="Low complexity" evidence="14">
    <location>
        <begin position="610"/>
        <end position="623"/>
    </location>
</feature>
<dbReference type="Pfam" id="PF00005">
    <property type="entry name" value="ABC_tran"/>
    <property type="match status" value="1"/>
</dbReference>
<dbReference type="GO" id="GO:0016887">
    <property type="term" value="F:ATP hydrolysis activity"/>
    <property type="evidence" value="ECO:0007669"/>
    <property type="project" value="InterPro"/>
</dbReference>
<evidence type="ECO:0000256" key="8">
    <source>
        <dbReference type="ARBA" id="ARBA00022741"/>
    </source>
</evidence>
<keyword evidence="6" id="KW-0997">Cell inner membrane</keyword>
<dbReference type="GO" id="GO:0015833">
    <property type="term" value="P:peptide transport"/>
    <property type="evidence" value="ECO:0007669"/>
    <property type="project" value="InterPro"/>
</dbReference>
<dbReference type="PANTHER" id="PTHR43297">
    <property type="entry name" value="OLIGOPEPTIDE TRANSPORT ATP-BINDING PROTEIN APPD"/>
    <property type="match status" value="1"/>
</dbReference>
<evidence type="ECO:0000256" key="13">
    <source>
        <dbReference type="RuleBase" id="RU363032"/>
    </source>
</evidence>
<dbReference type="PROSITE" id="PS00211">
    <property type="entry name" value="ABC_TRANSPORTER_1"/>
    <property type="match status" value="1"/>
</dbReference>
<evidence type="ECO:0000256" key="5">
    <source>
        <dbReference type="ARBA" id="ARBA00022475"/>
    </source>
</evidence>
<dbReference type="Pfam" id="PF08352">
    <property type="entry name" value="oligo_HPY"/>
    <property type="match status" value="1"/>
</dbReference>
<dbReference type="CDD" id="cd03257">
    <property type="entry name" value="ABC_NikE_OppD_transporters"/>
    <property type="match status" value="1"/>
</dbReference>
<evidence type="ECO:0000256" key="9">
    <source>
        <dbReference type="ARBA" id="ARBA00022840"/>
    </source>
</evidence>
<feature type="region of interest" description="Disordered" evidence="14">
    <location>
        <begin position="579"/>
        <end position="818"/>
    </location>
</feature>
<dbReference type="SMART" id="SM00382">
    <property type="entry name" value="AAA"/>
    <property type="match status" value="1"/>
</dbReference>
<dbReference type="InterPro" id="IPR025966">
    <property type="entry name" value="OppC_N"/>
</dbReference>
<feature type="compositionally biased region" description="Polar residues" evidence="14">
    <location>
        <begin position="645"/>
        <end position="664"/>
    </location>
</feature>
<keyword evidence="4 13" id="KW-0813">Transport</keyword>
<keyword evidence="11 13" id="KW-1133">Transmembrane helix</keyword>
<proteinExistence type="inferred from homology"/>
<evidence type="ECO:0000256" key="1">
    <source>
        <dbReference type="ARBA" id="ARBA00004141"/>
    </source>
</evidence>
<feature type="transmembrane region" description="Helical" evidence="13">
    <location>
        <begin position="99"/>
        <end position="124"/>
    </location>
</feature>
<dbReference type="PROSITE" id="PS50893">
    <property type="entry name" value="ABC_TRANSPORTER_2"/>
    <property type="match status" value="1"/>
</dbReference>
<keyword evidence="18" id="KW-1185">Reference proteome</keyword>
<dbReference type="InterPro" id="IPR017871">
    <property type="entry name" value="ABC_transporter-like_CS"/>
</dbReference>
<dbReference type="CDD" id="cd06261">
    <property type="entry name" value="TM_PBP2"/>
    <property type="match status" value="1"/>
</dbReference>
<evidence type="ECO:0000256" key="4">
    <source>
        <dbReference type="ARBA" id="ARBA00022448"/>
    </source>
</evidence>
<dbReference type="Gene3D" id="1.10.3720.10">
    <property type="entry name" value="MetI-like"/>
    <property type="match status" value="1"/>
</dbReference>
<dbReference type="InterPro" id="IPR003593">
    <property type="entry name" value="AAA+_ATPase"/>
</dbReference>
<dbReference type="InterPro" id="IPR003439">
    <property type="entry name" value="ABC_transporter-like_ATP-bd"/>
</dbReference>
<evidence type="ECO:0000259" key="16">
    <source>
        <dbReference type="PROSITE" id="PS50928"/>
    </source>
</evidence>
<feature type="transmembrane region" description="Helical" evidence="13">
    <location>
        <begin position="218"/>
        <end position="241"/>
    </location>
</feature>
<evidence type="ECO:0000256" key="11">
    <source>
        <dbReference type="ARBA" id="ARBA00022989"/>
    </source>
</evidence>
<dbReference type="InterPro" id="IPR000515">
    <property type="entry name" value="MetI-like"/>
</dbReference>
<dbReference type="GO" id="GO:0005886">
    <property type="term" value="C:plasma membrane"/>
    <property type="evidence" value="ECO:0007669"/>
    <property type="project" value="UniProtKB-SubCell"/>
</dbReference>
<dbReference type="Gene3D" id="3.40.50.300">
    <property type="entry name" value="P-loop containing nucleotide triphosphate hydrolases"/>
    <property type="match status" value="1"/>
</dbReference>
<evidence type="ECO:0000256" key="2">
    <source>
        <dbReference type="ARBA" id="ARBA00004202"/>
    </source>
</evidence>
<feature type="transmembrane region" description="Helical" evidence="13">
    <location>
        <begin position="136"/>
        <end position="156"/>
    </location>
</feature>
<dbReference type="PANTHER" id="PTHR43297:SF14">
    <property type="entry name" value="ATPASE AAA-TYPE CORE DOMAIN-CONTAINING PROTEIN"/>
    <property type="match status" value="1"/>
</dbReference>
<evidence type="ECO:0000313" key="17">
    <source>
        <dbReference type="EMBL" id="BCJ67276.1"/>
    </source>
</evidence>
<dbReference type="GO" id="GO:0005524">
    <property type="term" value="F:ATP binding"/>
    <property type="evidence" value="ECO:0007669"/>
    <property type="project" value="UniProtKB-KW"/>
</dbReference>
<dbReference type="InterPro" id="IPR035906">
    <property type="entry name" value="MetI-like_sf"/>
</dbReference>
<keyword evidence="7 13" id="KW-0812">Transmembrane</keyword>
<dbReference type="SUPFAM" id="SSF52540">
    <property type="entry name" value="P-loop containing nucleoside triphosphate hydrolases"/>
    <property type="match status" value="1"/>
</dbReference>
<dbReference type="Pfam" id="PF12911">
    <property type="entry name" value="OppC_N"/>
    <property type="match status" value="1"/>
</dbReference>
<sequence length="818" mass="86778">MSEPASDVSRLPAADVAAKGGVRSSRFLGRLLRQRSLLVWAAVVGIIALSAVLAPLLSPFDPNTGVLADSFAPPSTEHWLGADRYGRDVLTRVLYGGQVALLAAVEAVVIALGIGVPAGLAIGYVGGWPDRILMRLVDGVMSVPFLVLAIAVIAAVGPGLRNAMAVVGIVYAMSVLRLVRGEVLSAKEELYVDGLKVSGAGGPRILFRHILNNIAPPIIVQATLMFATAIIAEATLSYLGLGVTQPTASWGSMLSEAQATIRQNFFLALPPGIAIFITVLGINQIGEGLRDLFSREITVGRLGLNVVRRARATSLEPEVPAGKPDQPLALEVRDLSVSFPQVGGQRVQVVQNVDLRLRRGELLCLVGESGSGKSVTAMSMLGLVSHPGLVTASRIRLDDEEISGLDFKAMRAIRGNRIGVVFQDPLASLNPTFTVGNQMCEAIMEHRDVPRREARALTIDLFERVGIPNPEQRLDDYPFQFSGGMAQRVMIAMALSCDPEVLVADEPTTALDVTVQKQILDLLVGLRDERGLSILLITHDLGVVAEVGDTVATMYAGQIVEFGPVAEVFAQPRHPYTQGLLDSIPRNAASSGRCRRSGERYPSRSTGRWAAISPTAATSSPMPAGIPRSRWKLSRTHDTAPGASAPTSCGSPESATNSRTSRQFSRGPPPGGTVRHDRQATAAHGRRARGRRSVDRVSRGPQACVGPQIGRPRRLRGEPPAEAGPHARARRRVGLGEDDDRPGRAPAERAETGLHHRGRLPGRPVPRCSTRRVPQGGAGGVPGPAGITRPPDGGEGDPRGAAADPLRPRCAGTPGTRT</sequence>
<evidence type="ECO:0000256" key="12">
    <source>
        <dbReference type="ARBA" id="ARBA00023136"/>
    </source>
</evidence>
<dbReference type="InterPro" id="IPR013563">
    <property type="entry name" value="Oligopep_ABC_C"/>
</dbReference>
<name>A0A810N1M7_9ACTN</name>
<keyword evidence="10" id="KW-1278">Translocase</keyword>
<comment type="similarity">
    <text evidence="3">Belongs to the ABC transporter superfamily.</text>
</comment>
<keyword evidence="12 13" id="KW-0472">Membrane</keyword>
<feature type="transmembrane region" description="Helical" evidence="13">
    <location>
        <begin position="37"/>
        <end position="57"/>
    </location>
</feature>
<evidence type="ECO:0000256" key="6">
    <source>
        <dbReference type="ARBA" id="ARBA00022519"/>
    </source>
</evidence>
<feature type="transmembrane region" description="Helical" evidence="13">
    <location>
        <begin position="261"/>
        <end position="282"/>
    </location>
</feature>
<feature type="compositionally biased region" description="Basic and acidic residues" evidence="14">
    <location>
        <begin position="741"/>
        <end position="754"/>
    </location>
</feature>
<feature type="domain" description="ABC transporter" evidence="15">
    <location>
        <begin position="330"/>
        <end position="581"/>
    </location>
</feature>
<comment type="subcellular location">
    <subcellularLocation>
        <location evidence="13">Cell membrane</location>
        <topology evidence="13">Multi-pass membrane protein</topology>
    </subcellularLocation>
    <subcellularLocation>
        <location evidence="2">Cell membrane</location>
        <topology evidence="2">Peripheral membrane protein</topology>
    </subcellularLocation>
    <subcellularLocation>
        <location evidence="1">Membrane</location>
        <topology evidence="1">Multi-pass membrane protein</topology>
    </subcellularLocation>
</comment>
<evidence type="ECO:0000256" key="3">
    <source>
        <dbReference type="ARBA" id="ARBA00005417"/>
    </source>
</evidence>
<dbReference type="InterPro" id="IPR050388">
    <property type="entry name" value="ABC_Ni/Peptide_Import"/>
</dbReference>
<accession>A0A810N1M7</accession>
<reference evidence="17" key="1">
    <citation type="submission" date="2020-08" db="EMBL/GenBank/DDBJ databases">
        <title>Whole genome shotgun sequence of Polymorphospora rubra NBRC 101157.</title>
        <authorList>
            <person name="Komaki H."/>
            <person name="Tamura T."/>
        </authorList>
    </citation>
    <scope>NUCLEOTIDE SEQUENCE</scope>
    <source>
        <strain evidence="17">NBRC 101157</strain>
    </source>
</reference>
<dbReference type="AlphaFoldDB" id="A0A810N1M7"/>
<feature type="domain" description="ABC transmembrane type-1" evidence="16">
    <location>
        <begin position="97"/>
        <end position="286"/>
    </location>
</feature>
<evidence type="ECO:0000256" key="7">
    <source>
        <dbReference type="ARBA" id="ARBA00022692"/>
    </source>
</evidence>
<dbReference type="InterPro" id="IPR027417">
    <property type="entry name" value="P-loop_NTPase"/>
</dbReference>
<evidence type="ECO:0000256" key="14">
    <source>
        <dbReference type="SAM" id="MobiDB-lite"/>
    </source>
</evidence>
<dbReference type="FunFam" id="3.40.50.300:FF:000016">
    <property type="entry name" value="Oligopeptide ABC transporter ATP-binding component"/>
    <property type="match status" value="1"/>
</dbReference>
<keyword evidence="9" id="KW-0067">ATP-binding</keyword>
<keyword evidence="5" id="KW-1003">Cell membrane</keyword>
<organism evidence="17 18">
    <name type="scientific">Polymorphospora rubra</name>
    <dbReference type="NCBI Taxonomy" id="338584"/>
    <lineage>
        <taxon>Bacteria</taxon>
        <taxon>Bacillati</taxon>
        <taxon>Actinomycetota</taxon>
        <taxon>Actinomycetes</taxon>
        <taxon>Micromonosporales</taxon>
        <taxon>Micromonosporaceae</taxon>
        <taxon>Polymorphospora</taxon>
    </lineage>
</organism>
<evidence type="ECO:0000259" key="15">
    <source>
        <dbReference type="PROSITE" id="PS50893"/>
    </source>
</evidence>
<evidence type="ECO:0000256" key="10">
    <source>
        <dbReference type="ARBA" id="ARBA00022967"/>
    </source>
</evidence>
<gene>
    <name evidence="17" type="ORF">Prubr_42970</name>
</gene>
<dbReference type="EMBL" id="AP023359">
    <property type="protein sequence ID" value="BCJ67276.1"/>
    <property type="molecule type" value="Genomic_DNA"/>
</dbReference>
<dbReference type="PROSITE" id="PS50928">
    <property type="entry name" value="ABC_TM1"/>
    <property type="match status" value="1"/>
</dbReference>
<dbReference type="Proteomes" id="UP000680866">
    <property type="component" value="Chromosome"/>
</dbReference>
<dbReference type="KEGG" id="pry:Prubr_42970"/>
<dbReference type="Pfam" id="PF00528">
    <property type="entry name" value="BPD_transp_1"/>
    <property type="match status" value="1"/>
</dbReference>
<keyword evidence="8" id="KW-0547">Nucleotide-binding</keyword>
<comment type="similarity">
    <text evidence="13">Belongs to the binding-protein-dependent transport system permease family.</text>
</comment>
<evidence type="ECO:0000313" key="18">
    <source>
        <dbReference type="Proteomes" id="UP000680866"/>
    </source>
</evidence>
<dbReference type="GO" id="GO:0055085">
    <property type="term" value="P:transmembrane transport"/>
    <property type="evidence" value="ECO:0007669"/>
    <property type="project" value="InterPro"/>
</dbReference>
<dbReference type="SUPFAM" id="SSF161098">
    <property type="entry name" value="MetI-like"/>
    <property type="match status" value="1"/>
</dbReference>
<protein>
    <submittedName>
        <fullName evidence="17">Uncharacterized protein</fullName>
    </submittedName>
</protein>